<dbReference type="SUPFAM" id="SSF90123">
    <property type="entry name" value="ABC transporter transmembrane region"/>
    <property type="match status" value="1"/>
</dbReference>
<keyword evidence="4 5" id="KW-0472">Membrane</keyword>
<protein>
    <recommendedName>
        <fullName evidence="6">ABC transmembrane type-1 domain-containing protein</fullName>
    </recommendedName>
</protein>
<dbReference type="EnsemblPlants" id="AET2Gv20732600.5">
    <property type="protein sequence ID" value="AET2Gv20732600.5"/>
    <property type="gene ID" value="AET2Gv20732600"/>
</dbReference>
<reference evidence="8" key="2">
    <citation type="journal article" date="2017" name="Nat. Plants">
        <title>The Aegilops tauschii genome reveals multiple impacts of transposons.</title>
        <authorList>
            <person name="Zhao G."/>
            <person name="Zou C."/>
            <person name="Li K."/>
            <person name="Wang K."/>
            <person name="Li T."/>
            <person name="Gao L."/>
            <person name="Zhang X."/>
            <person name="Wang H."/>
            <person name="Yang Z."/>
            <person name="Liu X."/>
            <person name="Jiang W."/>
            <person name="Mao L."/>
            <person name="Kong X."/>
            <person name="Jiao Y."/>
            <person name="Jia J."/>
        </authorList>
    </citation>
    <scope>NUCLEOTIDE SEQUENCE [LARGE SCALE GENOMIC DNA]</scope>
    <source>
        <strain evidence="8">cv. AL8/78</strain>
    </source>
</reference>
<name>A0A453C4G9_AEGTS</name>
<keyword evidence="8" id="KW-1185">Reference proteome</keyword>
<comment type="subcellular location">
    <subcellularLocation>
        <location evidence="1">Membrane</location>
        <topology evidence="1">Multi-pass membrane protein</topology>
    </subcellularLocation>
</comment>
<reference evidence="7" key="4">
    <citation type="submission" date="2019-03" db="UniProtKB">
        <authorList>
            <consortium name="EnsemblPlants"/>
        </authorList>
    </citation>
    <scope>IDENTIFICATION</scope>
</reference>
<keyword evidence="3 5" id="KW-1133">Transmembrane helix</keyword>
<dbReference type="InterPro" id="IPR003439">
    <property type="entry name" value="ABC_transporter-like_ATP-bd"/>
</dbReference>
<reference evidence="7" key="3">
    <citation type="journal article" date="2017" name="Nature">
        <title>Genome sequence of the progenitor of the wheat D genome Aegilops tauschii.</title>
        <authorList>
            <person name="Luo M.C."/>
            <person name="Gu Y.Q."/>
            <person name="Puiu D."/>
            <person name="Wang H."/>
            <person name="Twardziok S.O."/>
            <person name="Deal K.R."/>
            <person name="Huo N."/>
            <person name="Zhu T."/>
            <person name="Wang L."/>
            <person name="Wang Y."/>
            <person name="McGuire P.E."/>
            <person name="Liu S."/>
            <person name="Long H."/>
            <person name="Ramasamy R.K."/>
            <person name="Rodriguez J.C."/>
            <person name="Van S.L."/>
            <person name="Yuan L."/>
            <person name="Wang Z."/>
            <person name="Xia Z."/>
            <person name="Xiao L."/>
            <person name="Anderson O.D."/>
            <person name="Ouyang S."/>
            <person name="Liang Y."/>
            <person name="Zimin A.V."/>
            <person name="Pertea G."/>
            <person name="Qi P."/>
            <person name="Bennetzen J.L."/>
            <person name="Dai X."/>
            <person name="Dawson M.W."/>
            <person name="Muller H.G."/>
            <person name="Kugler K."/>
            <person name="Rivarola-Duarte L."/>
            <person name="Spannagl M."/>
            <person name="Mayer K.F.X."/>
            <person name="Lu F.H."/>
            <person name="Bevan M.W."/>
            <person name="Leroy P."/>
            <person name="Li P."/>
            <person name="You F.M."/>
            <person name="Sun Q."/>
            <person name="Liu Z."/>
            <person name="Lyons E."/>
            <person name="Wicker T."/>
            <person name="Salzberg S.L."/>
            <person name="Devos K.M."/>
            <person name="Dvorak J."/>
        </authorList>
    </citation>
    <scope>NUCLEOTIDE SEQUENCE [LARGE SCALE GENOMIC DNA]</scope>
    <source>
        <strain evidence="7">cv. AL8/78</strain>
    </source>
</reference>
<dbReference type="CDD" id="cd18577">
    <property type="entry name" value="ABC_6TM_Pgp_ABCB1_D1_like"/>
    <property type="match status" value="1"/>
</dbReference>
<dbReference type="GO" id="GO:0005524">
    <property type="term" value="F:ATP binding"/>
    <property type="evidence" value="ECO:0007669"/>
    <property type="project" value="InterPro"/>
</dbReference>
<dbReference type="SUPFAM" id="SSF52540">
    <property type="entry name" value="P-loop containing nucleoside triphosphate hydrolases"/>
    <property type="match status" value="1"/>
</dbReference>
<dbReference type="GO" id="GO:0016887">
    <property type="term" value="F:ATP hydrolysis activity"/>
    <property type="evidence" value="ECO:0007669"/>
    <property type="project" value="InterPro"/>
</dbReference>
<dbReference type="Pfam" id="PF00664">
    <property type="entry name" value="ABC_membrane"/>
    <property type="match status" value="1"/>
</dbReference>
<dbReference type="Gene3D" id="3.40.50.300">
    <property type="entry name" value="P-loop containing nucleotide triphosphate hydrolases"/>
    <property type="match status" value="1"/>
</dbReference>
<reference evidence="8" key="1">
    <citation type="journal article" date="2014" name="Science">
        <title>Ancient hybridizations among the ancestral genomes of bread wheat.</title>
        <authorList>
            <consortium name="International Wheat Genome Sequencing Consortium,"/>
            <person name="Marcussen T."/>
            <person name="Sandve S.R."/>
            <person name="Heier L."/>
            <person name="Spannagl M."/>
            <person name="Pfeifer M."/>
            <person name="Jakobsen K.S."/>
            <person name="Wulff B.B."/>
            <person name="Steuernagel B."/>
            <person name="Mayer K.F."/>
            <person name="Olsen O.A."/>
        </authorList>
    </citation>
    <scope>NUCLEOTIDE SEQUENCE [LARGE SCALE GENOMIC DNA]</scope>
    <source>
        <strain evidence="8">cv. AL8/78</strain>
    </source>
</reference>
<proteinExistence type="predicted"/>
<dbReference type="GO" id="GO:0005886">
    <property type="term" value="C:plasma membrane"/>
    <property type="evidence" value="ECO:0007669"/>
    <property type="project" value="TreeGrafter"/>
</dbReference>
<organism evidence="7 8">
    <name type="scientific">Aegilops tauschii subsp. strangulata</name>
    <name type="common">Goatgrass</name>
    <dbReference type="NCBI Taxonomy" id="200361"/>
    <lineage>
        <taxon>Eukaryota</taxon>
        <taxon>Viridiplantae</taxon>
        <taxon>Streptophyta</taxon>
        <taxon>Embryophyta</taxon>
        <taxon>Tracheophyta</taxon>
        <taxon>Spermatophyta</taxon>
        <taxon>Magnoliopsida</taxon>
        <taxon>Liliopsida</taxon>
        <taxon>Poales</taxon>
        <taxon>Poaceae</taxon>
        <taxon>BOP clade</taxon>
        <taxon>Pooideae</taxon>
        <taxon>Triticodae</taxon>
        <taxon>Triticeae</taxon>
        <taxon>Triticinae</taxon>
        <taxon>Aegilops</taxon>
    </lineage>
</organism>
<evidence type="ECO:0000256" key="4">
    <source>
        <dbReference type="ARBA" id="ARBA00023136"/>
    </source>
</evidence>
<feature type="transmembrane region" description="Helical" evidence="5">
    <location>
        <begin position="7"/>
        <end position="24"/>
    </location>
</feature>
<dbReference type="InterPro" id="IPR036640">
    <property type="entry name" value="ABC1_TM_sf"/>
</dbReference>
<evidence type="ECO:0000256" key="3">
    <source>
        <dbReference type="ARBA" id="ARBA00022989"/>
    </source>
</evidence>
<dbReference type="PANTHER" id="PTHR24222:SF76">
    <property type="entry name" value="MYCOBACTIN IMPORT ATP-BINDING_PERMEASE PROTEIN IRTB"/>
    <property type="match status" value="1"/>
</dbReference>
<evidence type="ECO:0000259" key="6">
    <source>
        <dbReference type="PROSITE" id="PS50929"/>
    </source>
</evidence>
<dbReference type="PANTHER" id="PTHR24222">
    <property type="entry name" value="ABC TRANSPORTER B FAMILY"/>
    <property type="match status" value="1"/>
</dbReference>
<accession>A0A453C4G9</accession>
<feature type="transmembrane region" description="Helical" evidence="5">
    <location>
        <begin position="111"/>
        <end position="134"/>
    </location>
</feature>
<dbReference type="AlphaFoldDB" id="A0A453C4G9"/>
<evidence type="ECO:0000256" key="2">
    <source>
        <dbReference type="ARBA" id="ARBA00022692"/>
    </source>
</evidence>
<dbReference type="Gramene" id="AET2Gv20732600.5">
    <property type="protein sequence ID" value="AET2Gv20732600.5"/>
    <property type="gene ID" value="AET2Gv20732600"/>
</dbReference>
<evidence type="ECO:0000313" key="7">
    <source>
        <dbReference type="EnsemblPlants" id="AET2Gv20732600.5"/>
    </source>
</evidence>
<feature type="transmembrane region" description="Helical" evidence="5">
    <location>
        <begin position="30"/>
        <end position="49"/>
    </location>
</feature>
<dbReference type="Proteomes" id="UP000015105">
    <property type="component" value="Chromosome 2D"/>
</dbReference>
<dbReference type="PROSITE" id="PS50929">
    <property type="entry name" value="ABC_TM1F"/>
    <property type="match status" value="1"/>
</dbReference>
<evidence type="ECO:0000256" key="5">
    <source>
        <dbReference type="SAM" id="Phobius"/>
    </source>
</evidence>
<dbReference type="InterPro" id="IPR027417">
    <property type="entry name" value="P-loop_NTPase"/>
</dbReference>
<dbReference type="Pfam" id="PF00005">
    <property type="entry name" value="ABC_tran"/>
    <property type="match status" value="1"/>
</dbReference>
<feature type="domain" description="ABC transmembrane type-1" evidence="6">
    <location>
        <begin position="1"/>
        <end position="172"/>
    </location>
</feature>
<dbReference type="GO" id="GO:0140359">
    <property type="term" value="F:ABC-type transporter activity"/>
    <property type="evidence" value="ECO:0007669"/>
    <property type="project" value="InterPro"/>
</dbReference>
<evidence type="ECO:0000313" key="8">
    <source>
        <dbReference type="Proteomes" id="UP000015105"/>
    </source>
</evidence>
<feature type="transmembrane region" description="Helical" evidence="5">
    <location>
        <begin position="146"/>
        <end position="170"/>
    </location>
</feature>
<sequence length="293" mass="31331">MSTQVGNFIHYLATFLAGLVVGFVSAWRLALLSIAVIPGIAFAGGLYAYTLTGLTSKSRDSYANAGIIAEQAIAQVRTVYSYVGESKALNSYSEAIQSTLKLGYKAGMAKGLGIGCTYGIACMSWALVFWYAGVFIRSGQTDGGKAFTAIFSAIVGGLSLGQSFSNLGAFSKGKIAGYKLLEVIRQRPTIVQDSTDGRCLDEVHGNIEFKEVSFSYPSRPDVMVFRDFSLFFPAGKTAAVVGGSGSGKSTVVSLIERFYDPNQGQVLLDNADIKSLQLKWLRDQIGLVNQEPA</sequence>
<dbReference type="InterPro" id="IPR011527">
    <property type="entry name" value="ABC1_TM_dom"/>
</dbReference>
<dbReference type="InterPro" id="IPR039421">
    <property type="entry name" value="Type_1_exporter"/>
</dbReference>
<keyword evidence="2 5" id="KW-0812">Transmembrane</keyword>
<reference evidence="7" key="5">
    <citation type="journal article" date="2021" name="G3 (Bethesda)">
        <title>Aegilops tauschii genome assembly Aet v5.0 features greater sequence contiguity and improved annotation.</title>
        <authorList>
            <person name="Wang L."/>
            <person name="Zhu T."/>
            <person name="Rodriguez J.C."/>
            <person name="Deal K.R."/>
            <person name="Dubcovsky J."/>
            <person name="McGuire P.E."/>
            <person name="Lux T."/>
            <person name="Spannagl M."/>
            <person name="Mayer K.F.X."/>
            <person name="Baldrich P."/>
            <person name="Meyers B.C."/>
            <person name="Huo N."/>
            <person name="Gu Y.Q."/>
            <person name="Zhou H."/>
            <person name="Devos K.M."/>
            <person name="Bennetzen J.L."/>
            <person name="Unver T."/>
            <person name="Budak H."/>
            <person name="Gulick P.J."/>
            <person name="Galiba G."/>
            <person name="Kalapos B."/>
            <person name="Nelson D.R."/>
            <person name="Li P."/>
            <person name="You F.M."/>
            <person name="Luo M.C."/>
            <person name="Dvorak J."/>
        </authorList>
    </citation>
    <scope>NUCLEOTIDE SEQUENCE [LARGE SCALE GENOMIC DNA]</scope>
    <source>
        <strain evidence="7">cv. AL8/78</strain>
    </source>
</reference>
<dbReference type="Gene3D" id="1.20.1560.10">
    <property type="entry name" value="ABC transporter type 1, transmembrane domain"/>
    <property type="match status" value="1"/>
</dbReference>
<evidence type="ECO:0000256" key="1">
    <source>
        <dbReference type="ARBA" id="ARBA00004141"/>
    </source>
</evidence>